<dbReference type="Proteomes" id="UP001302367">
    <property type="component" value="Chromosome 1"/>
</dbReference>
<sequence length="131" mass="13891">MYKLFVIAAALVASSTAQFFPGGQTLYGGQCDYQGFLNCQTQQQQGKPEAAQGCVQIEGGGPNCVTQTTVCDQQCVRGYAYQKVNSNDQSCVCSLRDAACYIGQDQSRCGAPFDGGFDGGWGSTGGRNWQA</sequence>
<feature type="chain" id="PRO_5013888921" evidence="1">
    <location>
        <begin position="18"/>
        <end position="131"/>
    </location>
</feature>
<name>A0A2G5IA99_CERBT</name>
<organism evidence="2 4">
    <name type="scientific">Cercospora beticola</name>
    <name type="common">Sugarbeet leaf spot fungus</name>
    <dbReference type="NCBI Taxonomy" id="122368"/>
    <lineage>
        <taxon>Eukaryota</taxon>
        <taxon>Fungi</taxon>
        <taxon>Dikarya</taxon>
        <taxon>Ascomycota</taxon>
        <taxon>Pezizomycotina</taxon>
        <taxon>Dothideomycetes</taxon>
        <taxon>Dothideomycetidae</taxon>
        <taxon>Mycosphaerellales</taxon>
        <taxon>Mycosphaerellaceae</taxon>
        <taxon>Cercospora</taxon>
    </lineage>
</organism>
<evidence type="ECO:0000313" key="3">
    <source>
        <dbReference type="EMBL" id="WPA97505.1"/>
    </source>
</evidence>
<dbReference type="AlphaFoldDB" id="A0A2G5IA99"/>
<dbReference type="OrthoDB" id="3637629at2759"/>
<feature type="signal peptide" evidence="1">
    <location>
        <begin position="1"/>
        <end position="17"/>
    </location>
</feature>
<accession>A0A2G5IA99</accession>
<reference evidence="2 4" key="1">
    <citation type="submission" date="2015-10" db="EMBL/GenBank/DDBJ databases">
        <title>The cercosporin biosynthetic gene cluster was horizontally transferred to several fungal lineages and shown to be expanded in Cercospora beticola based on microsynteny with recipient genomes.</title>
        <authorList>
            <person name="De Jonge R."/>
            <person name="Ebert M.K."/>
            <person name="Suttle J.C."/>
            <person name="Jurick Ii W.M."/>
            <person name="Secor G.A."/>
            <person name="Thomma B.P."/>
            <person name="Van De Peer Y."/>
            <person name="Bolton M.D."/>
        </authorList>
    </citation>
    <scope>NUCLEOTIDE SEQUENCE [LARGE SCALE GENOMIC DNA]</scope>
    <source>
        <strain evidence="2 4">09-40</strain>
    </source>
</reference>
<evidence type="ECO:0000313" key="2">
    <source>
        <dbReference type="EMBL" id="PIB01786.1"/>
    </source>
</evidence>
<keyword evidence="5" id="KW-1185">Reference proteome</keyword>
<evidence type="ECO:0000313" key="5">
    <source>
        <dbReference type="Proteomes" id="UP001302367"/>
    </source>
</evidence>
<keyword evidence="1" id="KW-0732">Signal</keyword>
<dbReference type="EMBL" id="LKMD01000100">
    <property type="protein sequence ID" value="PIB01786.1"/>
    <property type="molecule type" value="Genomic_DNA"/>
</dbReference>
<dbReference type="Proteomes" id="UP000230605">
    <property type="component" value="Chromosome 1"/>
</dbReference>
<gene>
    <name evidence="2" type="ORF">CB0940_02034</name>
    <name evidence="3" type="ORF">RHO25_002115</name>
</gene>
<proteinExistence type="predicted"/>
<evidence type="ECO:0000256" key="1">
    <source>
        <dbReference type="SAM" id="SignalP"/>
    </source>
</evidence>
<dbReference type="EMBL" id="CP134184">
    <property type="protein sequence ID" value="WPA97505.1"/>
    <property type="molecule type" value="Genomic_DNA"/>
</dbReference>
<reference evidence="3 5" key="2">
    <citation type="submission" date="2023-09" db="EMBL/GenBank/DDBJ databases">
        <title>Complete-Gapless Cercospora beticola genome.</title>
        <authorList>
            <person name="Wyatt N.A."/>
            <person name="Spanner R.E."/>
            <person name="Bolton M.D."/>
        </authorList>
    </citation>
    <scope>NUCLEOTIDE SEQUENCE [LARGE SCALE GENOMIC DNA]</scope>
    <source>
        <strain evidence="3">Cb09-40</strain>
    </source>
</reference>
<protein>
    <submittedName>
        <fullName evidence="2">Uncharacterized protein</fullName>
    </submittedName>
</protein>
<evidence type="ECO:0000313" key="4">
    <source>
        <dbReference type="Proteomes" id="UP000230605"/>
    </source>
</evidence>